<keyword evidence="14" id="KW-1185">Reference proteome</keyword>
<dbReference type="PROSITE" id="PS00076">
    <property type="entry name" value="PYRIDINE_REDOX_1"/>
    <property type="match status" value="1"/>
</dbReference>
<dbReference type="Pfam" id="PF02852">
    <property type="entry name" value="Pyr_redox_dim"/>
    <property type="match status" value="1"/>
</dbReference>
<evidence type="ECO:0000313" key="13">
    <source>
        <dbReference type="EMBL" id="CAB9508362.1"/>
    </source>
</evidence>
<dbReference type="Proteomes" id="UP001153069">
    <property type="component" value="Unassembled WGS sequence"/>
</dbReference>
<evidence type="ECO:0000313" key="14">
    <source>
        <dbReference type="Proteomes" id="UP001153069"/>
    </source>
</evidence>
<keyword evidence="5 10" id="KW-0560">Oxidoreductase</keyword>
<comment type="cofactor">
    <cofactor evidence="8">
        <name>FAD</name>
        <dbReference type="ChEBI" id="CHEBI:57692"/>
    </cofactor>
    <text evidence="8">Binds 1 FAD per subunit.</text>
</comment>
<evidence type="ECO:0000256" key="9">
    <source>
        <dbReference type="PIRSR" id="PIRSR000350-4"/>
    </source>
</evidence>
<dbReference type="GO" id="GO:0050660">
    <property type="term" value="F:flavin adenine dinucleotide binding"/>
    <property type="evidence" value="ECO:0007669"/>
    <property type="project" value="TreeGrafter"/>
</dbReference>
<dbReference type="Gene3D" id="3.30.390.30">
    <property type="match status" value="1"/>
</dbReference>
<dbReference type="InterPro" id="IPR004099">
    <property type="entry name" value="Pyr_nucl-diS_OxRdtase_dimer"/>
</dbReference>
<keyword evidence="7 10" id="KW-0676">Redox-active center</keyword>
<feature type="domain" description="FAD/NAD(P)-binding" evidence="12">
    <location>
        <begin position="53"/>
        <end position="381"/>
    </location>
</feature>
<keyword evidence="3 8" id="KW-0274">FAD</keyword>
<evidence type="ECO:0000259" key="12">
    <source>
        <dbReference type="Pfam" id="PF07992"/>
    </source>
</evidence>
<evidence type="ECO:0000256" key="8">
    <source>
        <dbReference type="PIRSR" id="PIRSR000350-3"/>
    </source>
</evidence>
<keyword evidence="8" id="KW-0547">Nucleotide-binding</keyword>
<protein>
    <submittedName>
        <fullName evidence="13">Dihydrolipoyl dehydrogenase</fullName>
    </submittedName>
</protein>
<dbReference type="SUPFAM" id="SSF55424">
    <property type="entry name" value="FAD/NAD-linked reductases, dimerisation (C-terminal) domain"/>
    <property type="match status" value="1"/>
</dbReference>
<feature type="binding site" evidence="8">
    <location>
        <position position="324"/>
    </location>
    <ligand>
        <name>NAD(+)</name>
        <dbReference type="ChEBI" id="CHEBI:57540"/>
    </ligand>
</feature>
<reference evidence="13" key="1">
    <citation type="submission" date="2020-06" db="EMBL/GenBank/DDBJ databases">
        <authorList>
            <consortium name="Plant Systems Biology data submission"/>
        </authorList>
    </citation>
    <scope>NUCLEOTIDE SEQUENCE</scope>
    <source>
        <strain evidence="13">D6</strain>
    </source>
</reference>
<evidence type="ECO:0000256" key="1">
    <source>
        <dbReference type="ARBA" id="ARBA00007532"/>
    </source>
</evidence>
<dbReference type="InterPro" id="IPR012999">
    <property type="entry name" value="Pyr_OxRdtase_I_AS"/>
</dbReference>
<comment type="similarity">
    <text evidence="1 10">Belongs to the class-I pyridine nucleotide-disulfide oxidoreductase family.</text>
</comment>
<feature type="disulfide bond" description="Redox-active" evidence="9">
    <location>
        <begin position="90"/>
        <end position="95"/>
    </location>
</feature>
<dbReference type="AlphaFoldDB" id="A0A9N8HD40"/>
<dbReference type="PRINTS" id="PR00368">
    <property type="entry name" value="FADPNR"/>
</dbReference>
<dbReference type="PRINTS" id="PR00411">
    <property type="entry name" value="PNDRDTASEI"/>
</dbReference>
<gene>
    <name evidence="13" type="ORF">SEMRO_344_G122210.1</name>
</gene>
<evidence type="ECO:0000256" key="7">
    <source>
        <dbReference type="ARBA" id="ARBA00023284"/>
    </source>
</evidence>
<feature type="domain" description="Pyridine nucleotide-disulphide oxidoreductase dimerisation" evidence="11">
    <location>
        <begin position="402"/>
        <end position="508"/>
    </location>
</feature>
<dbReference type="Pfam" id="PF07992">
    <property type="entry name" value="Pyr_redox_2"/>
    <property type="match status" value="1"/>
</dbReference>
<evidence type="ECO:0000256" key="10">
    <source>
        <dbReference type="RuleBase" id="RU003691"/>
    </source>
</evidence>
<proteinExistence type="inferred from homology"/>
<dbReference type="InterPro" id="IPR023753">
    <property type="entry name" value="FAD/NAD-binding_dom"/>
</dbReference>
<comment type="caution">
    <text evidence="13">The sequence shown here is derived from an EMBL/GenBank/DDBJ whole genome shotgun (WGS) entry which is preliminary data.</text>
</comment>
<evidence type="ECO:0000256" key="3">
    <source>
        <dbReference type="ARBA" id="ARBA00022827"/>
    </source>
</evidence>
<keyword evidence="6" id="KW-1015">Disulfide bond</keyword>
<keyword evidence="4" id="KW-0521">NADP</keyword>
<feature type="binding site" evidence="8">
    <location>
        <position position="366"/>
    </location>
    <ligand>
        <name>FAD</name>
        <dbReference type="ChEBI" id="CHEBI:57692"/>
    </ligand>
</feature>
<name>A0A9N8HD40_9STRA</name>
<keyword evidence="2 10" id="KW-0285">Flavoprotein</keyword>
<evidence type="ECO:0000256" key="5">
    <source>
        <dbReference type="ARBA" id="ARBA00023002"/>
    </source>
</evidence>
<dbReference type="InterPro" id="IPR036188">
    <property type="entry name" value="FAD/NAD-bd_sf"/>
</dbReference>
<feature type="binding site" evidence="8">
    <location>
        <position position="99"/>
    </location>
    <ligand>
        <name>FAD</name>
        <dbReference type="ChEBI" id="CHEBI:57692"/>
    </ligand>
</feature>
<feature type="binding site" evidence="8">
    <location>
        <position position="164"/>
    </location>
    <ligand>
        <name>FAD</name>
        <dbReference type="ChEBI" id="CHEBI:57692"/>
    </ligand>
</feature>
<dbReference type="SUPFAM" id="SSF51905">
    <property type="entry name" value="FAD/NAD(P)-binding domain"/>
    <property type="match status" value="1"/>
</dbReference>
<evidence type="ECO:0000256" key="2">
    <source>
        <dbReference type="ARBA" id="ARBA00022630"/>
    </source>
</evidence>
<accession>A0A9N8HD40</accession>
<dbReference type="FunFam" id="3.30.390.30:FF:000001">
    <property type="entry name" value="Dihydrolipoyl dehydrogenase"/>
    <property type="match status" value="1"/>
</dbReference>
<dbReference type="PIRSF" id="PIRSF000350">
    <property type="entry name" value="Mercury_reductase_MerA"/>
    <property type="match status" value="1"/>
</dbReference>
<evidence type="ECO:0000256" key="6">
    <source>
        <dbReference type="ARBA" id="ARBA00023157"/>
    </source>
</evidence>
<dbReference type="Gene3D" id="3.50.50.60">
    <property type="entry name" value="FAD/NAD(P)-binding domain"/>
    <property type="match status" value="2"/>
</dbReference>
<dbReference type="InterPro" id="IPR016156">
    <property type="entry name" value="FAD/NAD-linked_Rdtase_dimer_sf"/>
</dbReference>
<evidence type="ECO:0000259" key="11">
    <source>
        <dbReference type="Pfam" id="PF02852"/>
    </source>
</evidence>
<dbReference type="PANTHER" id="PTHR43014:SF2">
    <property type="entry name" value="MERCURIC REDUCTASE"/>
    <property type="match status" value="1"/>
</dbReference>
<dbReference type="PANTHER" id="PTHR43014">
    <property type="entry name" value="MERCURIC REDUCTASE"/>
    <property type="match status" value="1"/>
</dbReference>
<sequence>MATSPQQWTADDPQDAAQARSKLNVWPLDEHNAVLLNQVHPKEFQDATPHEEYDLIAIGSGAGGLVSSKQSARRGAKSAMISEHLAGGDCLNVGCVPSKALLRSAKAVAAVRDAAQFGVVIGGDISVDFAAVMKRVRYCRAKIAPADGHVGTEAAGTHVYQGRGVLTGANTVEVNGKTLKFKKCVIATGGRPTIPQNVPGLEEAPYITNEQLFNLEQLPPRMVVLGAGVIALEMAQCFALLGSNVTVINRSSRLFESKQGDAEAAAIIQKALESHGVTFLSNAKITKVTTIDAGCSESNKLPVMQVTVNDKQDLGCDCLLVAAGRSANVENMGLENAYVEYDLGKGIVVNDFGQSNTNPSIWGVGDCVADVPRLTHMSGEMAKMVVQNALAGDDWKLSSLVVPAVAYTEPEYATVGVVSQDAAAKQGLEVDVYRAGLEHNDRAICEGNNVGFCKILCKKGTDEIVGATIVAERAGEMINEVSLAIKNNIGLYAIGRNIHSYPTTGEAVMGCGVQYINSKLPRFD</sequence>
<dbReference type="InterPro" id="IPR001100">
    <property type="entry name" value="Pyr_nuc-diS_OxRdtase"/>
</dbReference>
<dbReference type="OrthoDB" id="361797at2759"/>
<feature type="binding site" evidence="8">
    <location>
        <begin position="226"/>
        <end position="233"/>
    </location>
    <ligand>
        <name>NAD(+)</name>
        <dbReference type="ChEBI" id="CHEBI:57540"/>
    </ligand>
</feature>
<evidence type="ECO:0000256" key="4">
    <source>
        <dbReference type="ARBA" id="ARBA00022857"/>
    </source>
</evidence>
<dbReference type="GO" id="GO:0003955">
    <property type="term" value="F:NAD(P)H dehydrogenase (quinone) activity"/>
    <property type="evidence" value="ECO:0007669"/>
    <property type="project" value="TreeGrafter"/>
</dbReference>
<dbReference type="EMBL" id="CAICTM010000343">
    <property type="protein sequence ID" value="CAB9508362.1"/>
    <property type="molecule type" value="Genomic_DNA"/>
</dbReference>
<dbReference type="GO" id="GO:0016668">
    <property type="term" value="F:oxidoreductase activity, acting on a sulfur group of donors, NAD(P) as acceptor"/>
    <property type="evidence" value="ECO:0007669"/>
    <property type="project" value="InterPro"/>
</dbReference>
<organism evidence="13 14">
    <name type="scientific">Seminavis robusta</name>
    <dbReference type="NCBI Taxonomy" id="568900"/>
    <lineage>
        <taxon>Eukaryota</taxon>
        <taxon>Sar</taxon>
        <taxon>Stramenopiles</taxon>
        <taxon>Ochrophyta</taxon>
        <taxon>Bacillariophyta</taxon>
        <taxon>Bacillariophyceae</taxon>
        <taxon>Bacillariophycidae</taxon>
        <taxon>Naviculales</taxon>
        <taxon>Naviculaceae</taxon>
        <taxon>Seminavis</taxon>
    </lineage>
</organism>
<keyword evidence="8" id="KW-0520">NAD</keyword>